<keyword evidence="2" id="KW-1185">Reference proteome</keyword>
<evidence type="ECO:0000313" key="2">
    <source>
        <dbReference type="Proteomes" id="UP001501729"/>
    </source>
</evidence>
<organism evidence="1 2">
    <name type="scientific">Haladaptatus pallidirubidus</name>
    <dbReference type="NCBI Taxonomy" id="1008152"/>
    <lineage>
        <taxon>Archaea</taxon>
        <taxon>Methanobacteriati</taxon>
        <taxon>Methanobacteriota</taxon>
        <taxon>Stenosarchaea group</taxon>
        <taxon>Halobacteria</taxon>
        <taxon>Halobacteriales</taxon>
        <taxon>Haladaptataceae</taxon>
        <taxon>Haladaptatus</taxon>
    </lineage>
</organism>
<proteinExistence type="predicted"/>
<dbReference type="EMBL" id="BAABKX010000008">
    <property type="protein sequence ID" value="GAA5050837.1"/>
    <property type="molecule type" value="Genomic_DNA"/>
</dbReference>
<gene>
    <name evidence="1" type="ORF">GCM10025751_25400</name>
</gene>
<protein>
    <submittedName>
        <fullName evidence="1">Uncharacterized protein</fullName>
    </submittedName>
</protein>
<evidence type="ECO:0000313" key="1">
    <source>
        <dbReference type="EMBL" id="GAA5050837.1"/>
    </source>
</evidence>
<reference evidence="1 2" key="1">
    <citation type="journal article" date="2019" name="Int. J. Syst. Evol. Microbiol.">
        <title>The Global Catalogue of Microorganisms (GCM) 10K type strain sequencing project: providing services to taxonomists for standard genome sequencing and annotation.</title>
        <authorList>
            <consortium name="The Broad Institute Genomics Platform"/>
            <consortium name="The Broad Institute Genome Sequencing Center for Infectious Disease"/>
            <person name="Wu L."/>
            <person name="Ma J."/>
        </authorList>
    </citation>
    <scope>NUCLEOTIDE SEQUENCE [LARGE SCALE GENOMIC DNA]</scope>
    <source>
        <strain evidence="1 2">JCM 17504</strain>
    </source>
</reference>
<dbReference type="Proteomes" id="UP001501729">
    <property type="component" value="Unassembled WGS sequence"/>
</dbReference>
<dbReference type="AlphaFoldDB" id="A0AAV3UHW6"/>
<name>A0AAV3UHW6_9EURY</name>
<comment type="caution">
    <text evidence="1">The sequence shown here is derived from an EMBL/GenBank/DDBJ whole genome shotgun (WGS) entry which is preliminary data.</text>
</comment>
<accession>A0AAV3UHW6</accession>
<sequence length="57" mass="6758">MDQRYYPDRYAIDIQKFSYALLESGSVKRGYRLVSFAIDPRVGYHMGYKNPTLYIMV</sequence>